<gene>
    <name evidence="2" type="ORF">H9628_00265</name>
</gene>
<dbReference type="RefSeq" id="WP_251832117.1">
    <property type="nucleotide sequence ID" value="NZ_JACSPS010000001.1"/>
</dbReference>
<keyword evidence="1" id="KW-1133">Transmembrane helix</keyword>
<evidence type="ECO:0000313" key="2">
    <source>
        <dbReference type="EMBL" id="MBD8016899.1"/>
    </source>
</evidence>
<dbReference type="EMBL" id="JACSPS010000001">
    <property type="protein sequence ID" value="MBD8016899.1"/>
    <property type="molecule type" value="Genomic_DNA"/>
</dbReference>
<keyword evidence="1" id="KW-0812">Transmembrane</keyword>
<evidence type="ECO:0000313" key="3">
    <source>
        <dbReference type="Proteomes" id="UP000626242"/>
    </source>
</evidence>
<comment type="caution">
    <text evidence="2">The sequence shown here is derived from an EMBL/GenBank/DDBJ whole genome shotgun (WGS) entry which is preliminary data.</text>
</comment>
<feature type="transmembrane region" description="Helical" evidence="1">
    <location>
        <begin position="44"/>
        <end position="68"/>
    </location>
</feature>
<name>A0ABR8WIP6_9FLAO</name>
<accession>A0ABR8WIP6</accession>
<dbReference type="Proteomes" id="UP000626242">
    <property type="component" value="Unassembled WGS sequence"/>
</dbReference>
<sequence length="343" mass="39686">MKRFWAGLLLAQFVLFYILSGTKFFVDAAAALFEYKKVAHQKLASYIPFSLGDVFYIVVGVFLLLLLIKIFNKATRRKAFVQLLIFINLFYFIYQLSWGMLYFQAPLTEKLPKREITADRTKALALLYLEKCRETRKLVDEDERGVFTFKPTSLIKLEILNRQEELPEEFKTKTATKIDAFKPSLYRGVVSYSGILGYYNPFTAEAQYNDQLPASYIPFTLAHESAHQLGFAREQEANFIGYLMGRNSENAALRYSTEYAVLKALLNSLLEEHKPFVDSVLSQYSAEMKRDRQAEINFRNKHKGPLDVFFGITNDLFLKSNQQDGSVTYSYFVDLLIRYESAE</sequence>
<dbReference type="InterPro" id="IPR024294">
    <property type="entry name" value="DUF3810"/>
</dbReference>
<reference evidence="2 3" key="1">
    <citation type="submission" date="2020-08" db="EMBL/GenBank/DDBJ databases">
        <title>A Genomic Blueprint of the Chicken Gut Microbiome.</title>
        <authorList>
            <person name="Gilroy R."/>
            <person name="Ravi A."/>
            <person name="Getino M."/>
            <person name="Pursley I."/>
            <person name="Horton D.L."/>
            <person name="Alikhan N.-F."/>
            <person name="Baker D."/>
            <person name="Gharbi K."/>
            <person name="Hall N."/>
            <person name="Watson M."/>
            <person name="Adriaenssens E.M."/>
            <person name="Foster-Nyarko E."/>
            <person name="Jarju S."/>
            <person name="Secka A."/>
            <person name="Antonio M."/>
            <person name="Oren A."/>
            <person name="Chaudhuri R."/>
            <person name="La Ragione R.M."/>
            <person name="Hildebrand F."/>
            <person name="Pallen M.J."/>
        </authorList>
    </citation>
    <scope>NUCLEOTIDE SEQUENCE [LARGE SCALE GENOMIC DNA]</scope>
    <source>
        <strain evidence="2 3">Sa1CVA4</strain>
    </source>
</reference>
<keyword evidence="1" id="KW-0472">Membrane</keyword>
<evidence type="ECO:0000256" key="1">
    <source>
        <dbReference type="SAM" id="Phobius"/>
    </source>
</evidence>
<feature type="transmembrane region" description="Helical" evidence="1">
    <location>
        <begin position="80"/>
        <end position="103"/>
    </location>
</feature>
<protein>
    <submittedName>
        <fullName evidence="2">DUF3810 domain-containing protein</fullName>
    </submittedName>
</protein>
<dbReference type="Pfam" id="PF12725">
    <property type="entry name" value="DUF3810"/>
    <property type="match status" value="1"/>
</dbReference>
<keyword evidence="3" id="KW-1185">Reference proteome</keyword>
<proteinExistence type="predicted"/>
<organism evidence="2 3">
    <name type="scientific">Kaistella pullorum</name>
    <dbReference type="NCBI Taxonomy" id="2763074"/>
    <lineage>
        <taxon>Bacteria</taxon>
        <taxon>Pseudomonadati</taxon>
        <taxon>Bacteroidota</taxon>
        <taxon>Flavobacteriia</taxon>
        <taxon>Flavobacteriales</taxon>
        <taxon>Weeksellaceae</taxon>
        <taxon>Chryseobacterium group</taxon>
        <taxon>Kaistella</taxon>
    </lineage>
</organism>